<dbReference type="InterPro" id="IPR001055">
    <property type="entry name" value="Adrenodoxin-like"/>
</dbReference>
<dbReference type="SUPFAM" id="SSF54292">
    <property type="entry name" value="2Fe-2S ferredoxin-like"/>
    <property type="match status" value="1"/>
</dbReference>
<evidence type="ECO:0000259" key="7">
    <source>
        <dbReference type="PROSITE" id="PS51085"/>
    </source>
</evidence>
<dbReference type="Proteomes" id="UP000076630">
    <property type="component" value="Unassembled WGS sequence"/>
</dbReference>
<dbReference type="GO" id="GO:0046872">
    <property type="term" value="F:metal ion binding"/>
    <property type="evidence" value="ECO:0007669"/>
    <property type="project" value="UniProtKB-KW"/>
</dbReference>
<feature type="domain" description="2Fe-2S ferredoxin-type" evidence="7">
    <location>
        <begin position="5"/>
        <end position="112"/>
    </location>
</feature>
<gene>
    <name evidence="8" type="ORF">AV926_05685</name>
    <name evidence="9" type="ORF">SAMN04488018_101317</name>
</gene>
<organism evidence="8 10">
    <name type="scientific">Myroides marinus</name>
    <dbReference type="NCBI Taxonomy" id="703342"/>
    <lineage>
        <taxon>Bacteria</taxon>
        <taxon>Pseudomonadati</taxon>
        <taxon>Bacteroidota</taxon>
        <taxon>Flavobacteriia</taxon>
        <taxon>Flavobacteriales</taxon>
        <taxon>Flavobacteriaceae</taxon>
        <taxon>Myroides</taxon>
    </lineage>
</organism>
<dbReference type="Gene3D" id="3.10.20.30">
    <property type="match status" value="1"/>
</dbReference>
<evidence type="ECO:0000313" key="9">
    <source>
        <dbReference type="EMBL" id="SEI51839.1"/>
    </source>
</evidence>
<dbReference type="Proteomes" id="UP000183077">
    <property type="component" value="Unassembled WGS sequence"/>
</dbReference>
<accession>A0A161UAD9</accession>
<evidence type="ECO:0000256" key="6">
    <source>
        <dbReference type="ARBA" id="ARBA00034078"/>
    </source>
</evidence>
<dbReference type="GeneID" id="82255547"/>
<evidence type="ECO:0000313" key="10">
    <source>
        <dbReference type="Proteomes" id="UP000076630"/>
    </source>
</evidence>
<evidence type="ECO:0000313" key="8">
    <source>
        <dbReference type="EMBL" id="KZE83036.1"/>
    </source>
</evidence>
<dbReference type="InterPro" id="IPR012675">
    <property type="entry name" value="Beta-grasp_dom_sf"/>
</dbReference>
<dbReference type="GO" id="GO:0009055">
    <property type="term" value="F:electron transfer activity"/>
    <property type="evidence" value="ECO:0007669"/>
    <property type="project" value="TreeGrafter"/>
</dbReference>
<evidence type="ECO:0000256" key="4">
    <source>
        <dbReference type="ARBA" id="ARBA00023004"/>
    </source>
</evidence>
<comment type="similarity">
    <text evidence="1">Belongs to the adrenodoxin/putidaredoxin family.</text>
</comment>
<protein>
    <submittedName>
        <fullName evidence="8 9">Ferredoxin</fullName>
    </submittedName>
</protein>
<dbReference type="InterPro" id="IPR001041">
    <property type="entry name" value="2Fe-2S_ferredoxin-type"/>
</dbReference>
<keyword evidence="2" id="KW-0001">2Fe-2S</keyword>
<dbReference type="PANTHER" id="PTHR23426">
    <property type="entry name" value="FERREDOXIN/ADRENODOXIN"/>
    <property type="match status" value="1"/>
</dbReference>
<keyword evidence="5" id="KW-0411">Iron-sulfur</keyword>
<comment type="cofactor">
    <cofactor evidence="6">
        <name>[2Fe-2S] cluster</name>
        <dbReference type="ChEBI" id="CHEBI:190135"/>
    </cofactor>
</comment>
<keyword evidence="10" id="KW-1185">Reference proteome</keyword>
<dbReference type="PANTHER" id="PTHR23426:SF65">
    <property type="entry name" value="FERREDOXIN-2, MITOCHONDRIAL"/>
    <property type="match status" value="1"/>
</dbReference>
<keyword evidence="3" id="KW-0479">Metal-binding</keyword>
<evidence type="ECO:0000256" key="5">
    <source>
        <dbReference type="ARBA" id="ARBA00023014"/>
    </source>
</evidence>
<evidence type="ECO:0000256" key="2">
    <source>
        <dbReference type="ARBA" id="ARBA00022714"/>
    </source>
</evidence>
<evidence type="ECO:0000313" key="11">
    <source>
        <dbReference type="Proteomes" id="UP000183077"/>
    </source>
</evidence>
<dbReference type="EMBL" id="FNYS01000001">
    <property type="protein sequence ID" value="SEI51839.1"/>
    <property type="molecule type" value="Genomic_DNA"/>
</dbReference>
<dbReference type="OrthoDB" id="9799640at2"/>
<sequence length="112" mass="12193">MAEDIKITIIDRDGVSHEVDAPTDMQMNVMEVVRAYELAPEGTIGICGGMAMCASCQCYVINGDEVELPEMNPDEEAMLSEAFNVKDNSRLGCQLHIEPSMEGLVVELAPES</sequence>
<dbReference type="GO" id="GO:0051537">
    <property type="term" value="F:2 iron, 2 sulfur cluster binding"/>
    <property type="evidence" value="ECO:0007669"/>
    <property type="project" value="UniProtKB-KW"/>
</dbReference>
<evidence type="ECO:0000256" key="1">
    <source>
        <dbReference type="ARBA" id="ARBA00010914"/>
    </source>
</evidence>
<dbReference type="RefSeq" id="WP_038985012.1">
    <property type="nucleotide sequence ID" value="NZ_FNYS01000001.1"/>
</dbReference>
<proteinExistence type="inferred from homology"/>
<dbReference type="PROSITE" id="PS51085">
    <property type="entry name" value="2FE2S_FER_2"/>
    <property type="match status" value="1"/>
</dbReference>
<evidence type="ECO:0000256" key="3">
    <source>
        <dbReference type="ARBA" id="ARBA00022723"/>
    </source>
</evidence>
<keyword evidence="4" id="KW-0408">Iron</keyword>
<dbReference type="EMBL" id="LQNU01000041">
    <property type="protein sequence ID" value="KZE83036.1"/>
    <property type="molecule type" value="Genomic_DNA"/>
</dbReference>
<name>A0A161UAD9_9FLAO</name>
<dbReference type="InterPro" id="IPR036010">
    <property type="entry name" value="2Fe-2S_ferredoxin-like_sf"/>
</dbReference>
<dbReference type="GO" id="GO:0140647">
    <property type="term" value="P:P450-containing electron transport chain"/>
    <property type="evidence" value="ECO:0007669"/>
    <property type="project" value="InterPro"/>
</dbReference>
<reference evidence="8 10" key="1">
    <citation type="submission" date="2016-01" db="EMBL/GenBank/DDBJ databases">
        <title>Whole genome sequencing of Myroides marinus L41.</title>
        <authorList>
            <person name="Hong K.W."/>
        </authorList>
    </citation>
    <scope>NUCLEOTIDE SEQUENCE [LARGE SCALE GENOMIC DNA]</scope>
    <source>
        <strain evidence="8 10">L41</strain>
    </source>
</reference>
<reference evidence="9 11" key="2">
    <citation type="submission" date="2016-10" db="EMBL/GenBank/DDBJ databases">
        <authorList>
            <person name="de Groot N.N."/>
        </authorList>
    </citation>
    <scope>NUCLEOTIDE SEQUENCE [LARGE SCALE GENOMIC DNA]</scope>
    <source>
        <strain evidence="9 11">DSM 23048</strain>
    </source>
</reference>
<dbReference type="AlphaFoldDB" id="A0A161UAD9"/>